<evidence type="ECO:0000256" key="13">
    <source>
        <dbReference type="ARBA" id="ARBA00025862"/>
    </source>
</evidence>
<keyword evidence="11 14" id="KW-0143">Chaperone</keyword>
<keyword evidence="10 14" id="KW-1015">Disulfide bond</keyword>
<dbReference type="AlphaFoldDB" id="A0AAN6XBG4"/>
<evidence type="ECO:0000256" key="3">
    <source>
        <dbReference type="ARBA" id="ARBA00022448"/>
    </source>
</evidence>
<dbReference type="InterPro" id="IPR035427">
    <property type="entry name" value="Tim10-like_dom_sf"/>
</dbReference>
<evidence type="ECO:0000256" key="11">
    <source>
        <dbReference type="ARBA" id="ARBA00023186"/>
    </source>
</evidence>
<feature type="domain" description="Tim10-like" evidence="15">
    <location>
        <begin position="14"/>
        <end position="72"/>
    </location>
</feature>
<evidence type="ECO:0000313" key="16">
    <source>
        <dbReference type="EMBL" id="KAK4196516.1"/>
    </source>
</evidence>
<dbReference type="GO" id="GO:0046872">
    <property type="term" value="F:metal ion binding"/>
    <property type="evidence" value="ECO:0007669"/>
    <property type="project" value="UniProtKB-KW"/>
</dbReference>
<proteinExistence type="inferred from homology"/>
<dbReference type="Proteomes" id="UP001303160">
    <property type="component" value="Unassembled WGS sequence"/>
</dbReference>
<evidence type="ECO:0000256" key="7">
    <source>
        <dbReference type="ARBA" id="ARBA00022927"/>
    </source>
</evidence>
<evidence type="ECO:0000256" key="1">
    <source>
        <dbReference type="ARBA" id="ARBA00004137"/>
    </source>
</evidence>
<dbReference type="GO" id="GO:0015031">
    <property type="term" value="P:protein transport"/>
    <property type="evidence" value="ECO:0007669"/>
    <property type="project" value="UniProtKB-KW"/>
</dbReference>
<dbReference type="SUPFAM" id="SSF144122">
    <property type="entry name" value="Tim10-like"/>
    <property type="match status" value="1"/>
</dbReference>
<comment type="subunit">
    <text evidence="13">Heterohexamer; composed of 3 copies of TIM8 and 3 copies of TIM13, named soluble 70 kDa complex. Associates with the TIM22 complex, whose core is composed of TIM22 and TIM54. Interacts with the transmembrane regions of multi-pass transmembrane proteins in transit.</text>
</comment>
<evidence type="ECO:0000313" key="17">
    <source>
        <dbReference type="Proteomes" id="UP001303160"/>
    </source>
</evidence>
<keyword evidence="6" id="KW-0862">Zinc</keyword>
<protein>
    <recommendedName>
        <fullName evidence="14">Mitochondrial import inner membrane translocase subunit</fullName>
    </recommendedName>
</protein>
<evidence type="ECO:0000256" key="14">
    <source>
        <dbReference type="RuleBase" id="RU367043"/>
    </source>
</evidence>
<keyword evidence="5 14" id="KW-0999">Mitochondrion inner membrane</keyword>
<evidence type="ECO:0000256" key="4">
    <source>
        <dbReference type="ARBA" id="ARBA00022723"/>
    </source>
</evidence>
<organism evidence="16 17">
    <name type="scientific">Triangularia verruculosa</name>
    <dbReference type="NCBI Taxonomy" id="2587418"/>
    <lineage>
        <taxon>Eukaryota</taxon>
        <taxon>Fungi</taxon>
        <taxon>Dikarya</taxon>
        <taxon>Ascomycota</taxon>
        <taxon>Pezizomycotina</taxon>
        <taxon>Sordariomycetes</taxon>
        <taxon>Sordariomycetidae</taxon>
        <taxon>Sordariales</taxon>
        <taxon>Podosporaceae</taxon>
        <taxon>Triangularia</taxon>
    </lineage>
</organism>
<accession>A0AAN6XBG4</accession>
<evidence type="ECO:0000256" key="12">
    <source>
        <dbReference type="ARBA" id="ARBA00025151"/>
    </source>
</evidence>
<keyword evidence="3 14" id="KW-0813">Transport</keyword>
<comment type="domain">
    <text evidence="14">The twin CX3C motif contains 4 conserved Cys residues that form 2 disulfide bonds in the mitochondrial intermembrane space.</text>
</comment>
<dbReference type="GO" id="GO:0042719">
    <property type="term" value="C:mitochondrial intermembrane space chaperone complex"/>
    <property type="evidence" value="ECO:0007669"/>
    <property type="project" value="UniProtKB-ARBA"/>
</dbReference>
<name>A0AAN6XBG4_9PEZI</name>
<evidence type="ECO:0000256" key="10">
    <source>
        <dbReference type="ARBA" id="ARBA00023157"/>
    </source>
</evidence>
<keyword evidence="7 14" id="KW-0653">Protein transport</keyword>
<comment type="subcellular location">
    <subcellularLocation>
        <location evidence="1 14">Mitochondrion inner membrane</location>
        <topology evidence="1 14">Peripheral membrane protein</topology>
        <orientation evidence="1 14">Intermembrane side</orientation>
    </subcellularLocation>
</comment>
<dbReference type="FunFam" id="1.10.287.810:FF:000001">
    <property type="entry name" value="mitochondrial import inner membrane translocase subunit TIM13"/>
    <property type="match status" value="1"/>
</dbReference>
<keyword evidence="9 14" id="KW-0496">Mitochondrion</keyword>
<comment type="function">
    <text evidence="12">Mitochondrial intermembrane chaperone that participates in the import and insertion of some multi-pass transmembrane proteins into the mitochondrial inner membrane. Also required for the transfer of beta-barrel precursors from the TOM complex to the sorting and assembly machinery (SAM complex) of the outer membrane. Acts as a chaperone-like protein that protects the hydrophobic precursors from aggregation and guide them through the mitochondrial intermembrane space. The TIM8-TIM13 complex is non essential and only mediates the import of few proteins, while the predominant TIM9-TIM10 70 kDa complex is crucial and mediates the import of much more proteins.</text>
</comment>
<dbReference type="GO" id="GO:0045039">
    <property type="term" value="P:protein insertion into mitochondrial inner membrane"/>
    <property type="evidence" value="ECO:0007669"/>
    <property type="project" value="UniProtKB-ARBA"/>
</dbReference>
<evidence type="ECO:0000256" key="6">
    <source>
        <dbReference type="ARBA" id="ARBA00022833"/>
    </source>
</evidence>
<dbReference type="EMBL" id="MU863983">
    <property type="protein sequence ID" value="KAK4196516.1"/>
    <property type="molecule type" value="Genomic_DNA"/>
</dbReference>
<dbReference type="InterPro" id="IPR004217">
    <property type="entry name" value="Tim10-like"/>
</dbReference>
<keyword evidence="17" id="KW-1185">Reference proteome</keyword>
<keyword evidence="4" id="KW-0479">Metal-binding</keyword>
<dbReference type="GO" id="GO:0005743">
    <property type="term" value="C:mitochondrial inner membrane"/>
    <property type="evidence" value="ECO:0007669"/>
    <property type="project" value="UniProtKB-SubCell"/>
</dbReference>
<gene>
    <name evidence="16" type="ORF">QBC40DRAFT_342714</name>
</gene>
<evidence type="ECO:0000256" key="9">
    <source>
        <dbReference type="ARBA" id="ARBA00023128"/>
    </source>
</evidence>
<keyword evidence="8 14" id="KW-0811">Translocation</keyword>
<evidence type="ECO:0000259" key="15">
    <source>
        <dbReference type="Pfam" id="PF02953"/>
    </source>
</evidence>
<dbReference type="Gene3D" id="1.10.287.810">
    <property type="entry name" value="Mitochondrial import inner membrane translocase subunit tim13 like domains"/>
    <property type="match status" value="1"/>
</dbReference>
<comment type="similarity">
    <text evidence="2 14">Belongs to the small Tim family.</text>
</comment>
<evidence type="ECO:0000256" key="2">
    <source>
        <dbReference type="ARBA" id="ARBA00006720"/>
    </source>
</evidence>
<sequence length="85" mass="9311">MDSEGVKKAIIQATLQETNTANARALIEGITGSCFEKCVPKPGTSLSSSEKTCMSYCVEKYIASWNEVNGTYIRRLRQGAEGNHH</sequence>
<reference evidence="16" key="1">
    <citation type="journal article" date="2023" name="Mol. Phylogenet. Evol.">
        <title>Genome-scale phylogeny and comparative genomics of the fungal order Sordariales.</title>
        <authorList>
            <person name="Hensen N."/>
            <person name="Bonometti L."/>
            <person name="Westerberg I."/>
            <person name="Brannstrom I.O."/>
            <person name="Guillou S."/>
            <person name="Cros-Aarteil S."/>
            <person name="Calhoun S."/>
            <person name="Haridas S."/>
            <person name="Kuo A."/>
            <person name="Mondo S."/>
            <person name="Pangilinan J."/>
            <person name="Riley R."/>
            <person name="LaButti K."/>
            <person name="Andreopoulos B."/>
            <person name="Lipzen A."/>
            <person name="Chen C."/>
            <person name="Yan M."/>
            <person name="Daum C."/>
            <person name="Ng V."/>
            <person name="Clum A."/>
            <person name="Steindorff A."/>
            <person name="Ohm R.A."/>
            <person name="Martin F."/>
            <person name="Silar P."/>
            <person name="Natvig D.O."/>
            <person name="Lalanne C."/>
            <person name="Gautier V."/>
            <person name="Ament-Velasquez S.L."/>
            <person name="Kruys A."/>
            <person name="Hutchinson M.I."/>
            <person name="Powell A.J."/>
            <person name="Barry K."/>
            <person name="Miller A.N."/>
            <person name="Grigoriev I.V."/>
            <person name="Debuchy R."/>
            <person name="Gladieux P."/>
            <person name="Hiltunen Thoren M."/>
            <person name="Johannesson H."/>
        </authorList>
    </citation>
    <scope>NUCLEOTIDE SEQUENCE</scope>
    <source>
        <strain evidence="16">CBS 315.58</strain>
    </source>
</reference>
<reference evidence="16" key="2">
    <citation type="submission" date="2023-05" db="EMBL/GenBank/DDBJ databases">
        <authorList>
            <consortium name="Lawrence Berkeley National Laboratory"/>
            <person name="Steindorff A."/>
            <person name="Hensen N."/>
            <person name="Bonometti L."/>
            <person name="Westerberg I."/>
            <person name="Brannstrom I.O."/>
            <person name="Guillou S."/>
            <person name="Cros-Aarteil S."/>
            <person name="Calhoun S."/>
            <person name="Haridas S."/>
            <person name="Kuo A."/>
            <person name="Mondo S."/>
            <person name="Pangilinan J."/>
            <person name="Riley R."/>
            <person name="Labutti K."/>
            <person name="Andreopoulos B."/>
            <person name="Lipzen A."/>
            <person name="Chen C."/>
            <person name="Yanf M."/>
            <person name="Daum C."/>
            <person name="Ng V."/>
            <person name="Clum A."/>
            <person name="Ohm R."/>
            <person name="Martin F."/>
            <person name="Silar P."/>
            <person name="Natvig D."/>
            <person name="Lalanne C."/>
            <person name="Gautier V."/>
            <person name="Ament-Velasquez S.L."/>
            <person name="Kruys A."/>
            <person name="Hutchinson M.I."/>
            <person name="Powell A.J."/>
            <person name="Barry K."/>
            <person name="Miller A.N."/>
            <person name="Grigoriev I.V."/>
            <person name="Debuchy R."/>
            <person name="Gladieux P."/>
            <person name="Thoren M.H."/>
            <person name="Johannesson H."/>
        </authorList>
    </citation>
    <scope>NUCLEOTIDE SEQUENCE</scope>
    <source>
        <strain evidence="16">CBS 315.58</strain>
    </source>
</reference>
<evidence type="ECO:0000256" key="8">
    <source>
        <dbReference type="ARBA" id="ARBA00023010"/>
    </source>
</evidence>
<keyword evidence="5 14" id="KW-0472">Membrane</keyword>
<comment type="caution">
    <text evidence="16">The sequence shown here is derived from an EMBL/GenBank/DDBJ whole genome shotgun (WGS) entry which is preliminary data.</text>
</comment>
<evidence type="ECO:0000256" key="5">
    <source>
        <dbReference type="ARBA" id="ARBA00022792"/>
    </source>
</evidence>
<dbReference type="Pfam" id="PF02953">
    <property type="entry name" value="zf-Tim10_DDP"/>
    <property type="match status" value="1"/>
</dbReference>